<keyword evidence="4" id="KW-1185">Reference proteome</keyword>
<dbReference type="PATRIC" id="fig|69279.3.peg.441"/>
<dbReference type="OrthoDB" id="8115973at2"/>
<name>A0A011UW02_9HYPH</name>
<proteinExistence type="predicted"/>
<dbReference type="RefSeq" id="WP_035022942.1">
    <property type="nucleotide sequence ID" value="NZ_KK073878.1"/>
</dbReference>
<evidence type="ECO:0000313" key="2">
    <source>
        <dbReference type="EMBL" id="TDR36356.1"/>
    </source>
</evidence>
<dbReference type="eggNOG" id="ENOG5031BUZ">
    <property type="taxonomic scope" value="Bacteria"/>
</dbReference>
<organism evidence="1 3">
    <name type="scientific">Aquamicrobium defluvii</name>
    <dbReference type="NCBI Taxonomy" id="69279"/>
    <lineage>
        <taxon>Bacteria</taxon>
        <taxon>Pseudomonadati</taxon>
        <taxon>Pseudomonadota</taxon>
        <taxon>Alphaproteobacteria</taxon>
        <taxon>Hyphomicrobiales</taxon>
        <taxon>Phyllobacteriaceae</taxon>
        <taxon>Aquamicrobium</taxon>
    </lineage>
</organism>
<evidence type="ECO:0000313" key="1">
    <source>
        <dbReference type="EMBL" id="EXL10038.1"/>
    </source>
</evidence>
<dbReference type="Proteomes" id="UP000294958">
    <property type="component" value="Unassembled WGS sequence"/>
</dbReference>
<sequence length="64" mass="6887">MNTIFENSLTFLRILPRAALILTLLAAPVLAVPMVRGDIGQTIEAPSLKKKGVGFVLLVSLKRA</sequence>
<dbReference type="HOGENOM" id="CLU_188359_0_0_5"/>
<dbReference type="EMBL" id="SNZF01000005">
    <property type="protein sequence ID" value="TDR36356.1"/>
    <property type="molecule type" value="Genomic_DNA"/>
</dbReference>
<evidence type="ECO:0000313" key="3">
    <source>
        <dbReference type="Proteomes" id="UP000019849"/>
    </source>
</evidence>
<accession>A0A011UW02</accession>
<reference evidence="1 3" key="1">
    <citation type="submission" date="2014-02" db="EMBL/GenBank/DDBJ databases">
        <title>Aquamicrobium defluvii Genome sequencing.</title>
        <authorList>
            <person name="Wang X."/>
        </authorList>
    </citation>
    <scope>NUCLEOTIDE SEQUENCE [LARGE SCALE GENOMIC DNA]</scope>
    <source>
        <strain evidence="1 3">W13Z1</strain>
    </source>
</reference>
<evidence type="ECO:0000313" key="4">
    <source>
        <dbReference type="Proteomes" id="UP000294958"/>
    </source>
</evidence>
<comment type="caution">
    <text evidence="1">The sequence shown here is derived from an EMBL/GenBank/DDBJ whole genome shotgun (WGS) entry which is preliminary data.</text>
</comment>
<dbReference type="Proteomes" id="UP000019849">
    <property type="component" value="Unassembled WGS sequence"/>
</dbReference>
<reference evidence="2 4" key="2">
    <citation type="submission" date="2019-03" db="EMBL/GenBank/DDBJ databases">
        <title>Genomic Encyclopedia of Type Strains, Phase IV (KMG-IV): sequencing the most valuable type-strain genomes for metagenomic binning, comparative biology and taxonomic classification.</title>
        <authorList>
            <person name="Goeker M."/>
        </authorList>
    </citation>
    <scope>NUCLEOTIDE SEQUENCE [LARGE SCALE GENOMIC DNA]</scope>
    <source>
        <strain evidence="2 4">DSM 11603</strain>
    </source>
</reference>
<gene>
    <name evidence="1" type="ORF">BG36_07685</name>
    <name evidence="2" type="ORF">DES43_10521</name>
</gene>
<protein>
    <submittedName>
        <fullName evidence="1">Uncharacterized protein</fullName>
    </submittedName>
</protein>
<dbReference type="AlphaFoldDB" id="A0A011UW02"/>
<dbReference type="EMBL" id="JENY01000002">
    <property type="protein sequence ID" value="EXL10038.1"/>
    <property type="molecule type" value="Genomic_DNA"/>
</dbReference>